<comment type="caution">
    <text evidence="1">The sequence shown here is derived from an EMBL/GenBank/DDBJ whole genome shotgun (WGS) entry which is preliminary data.</text>
</comment>
<dbReference type="Proteomes" id="UP000076154">
    <property type="component" value="Unassembled WGS sequence"/>
</dbReference>
<dbReference type="InParanoid" id="A0A369JNF9"/>
<protein>
    <submittedName>
        <fullName evidence="1">Uncharacterized protein</fullName>
    </submittedName>
</protein>
<dbReference type="AlphaFoldDB" id="A0A369JNF9"/>
<reference evidence="1" key="1">
    <citation type="submission" date="2018-04" db="EMBL/GenBank/DDBJ databases">
        <title>Whole genome sequencing of Hypsizygus marmoreus.</title>
        <authorList>
            <person name="Choi I.-G."/>
            <person name="Min B."/>
            <person name="Kim J.-G."/>
            <person name="Kim S."/>
            <person name="Oh Y.-L."/>
            <person name="Kong W.-S."/>
            <person name="Park H."/>
            <person name="Jeong J."/>
            <person name="Song E.-S."/>
        </authorList>
    </citation>
    <scope>NUCLEOTIDE SEQUENCE [LARGE SCALE GENOMIC DNA]</scope>
    <source>
        <strain evidence="1">51987-8</strain>
    </source>
</reference>
<dbReference type="EMBL" id="LUEZ02000046">
    <property type="protein sequence ID" value="RDB23771.1"/>
    <property type="molecule type" value="Genomic_DNA"/>
</dbReference>
<proteinExistence type="predicted"/>
<keyword evidence="2" id="KW-1185">Reference proteome</keyword>
<organism evidence="1 2">
    <name type="scientific">Hypsizygus marmoreus</name>
    <name type="common">White beech mushroom</name>
    <name type="synonym">Agaricus marmoreus</name>
    <dbReference type="NCBI Taxonomy" id="39966"/>
    <lineage>
        <taxon>Eukaryota</taxon>
        <taxon>Fungi</taxon>
        <taxon>Dikarya</taxon>
        <taxon>Basidiomycota</taxon>
        <taxon>Agaricomycotina</taxon>
        <taxon>Agaricomycetes</taxon>
        <taxon>Agaricomycetidae</taxon>
        <taxon>Agaricales</taxon>
        <taxon>Tricholomatineae</taxon>
        <taxon>Lyophyllaceae</taxon>
        <taxon>Hypsizygus</taxon>
    </lineage>
</organism>
<evidence type="ECO:0000313" key="1">
    <source>
        <dbReference type="EMBL" id="RDB23771.1"/>
    </source>
</evidence>
<gene>
    <name evidence="1" type="ORF">Hypma_009391</name>
</gene>
<evidence type="ECO:0000313" key="2">
    <source>
        <dbReference type="Proteomes" id="UP000076154"/>
    </source>
</evidence>
<accession>A0A369JNF9</accession>
<name>A0A369JNF9_HYPMA</name>
<sequence>MIHSRYPYPLDADFYACEAYGTLKASPGLRTPYRPAKLSNQKNHPYSFIPTPSDCFVVQDDASDPHFSNLTPSSWSFHYIQPSTLHKLPPGDPLANLLDVRTSTYAGTSRVAGGLVNRPFETFRGHGLRPDSRPVATVCLSDCRHNFNPSS</sequence>